<dbReference type="PROSITE" id="PS00479">
    <property type="entry name" value="ZF_DAG_PE_1"/>
    <property type="match status" value="1"/>
</dbReference>
<feature type="domain" description="Phorbol-ester/DAG-type" evidence="3">
    <location>
        <begin position="5"/>
        <end position="56"/>
    </location>
</feature>
<protein>
    <recommendedName>
        <fullName evidence="3">Phorbol-ester/DAG-type domain-containing protein</fullName>
    </recommendedName>
</protein>
<dbReference type="STRING" id="37546.A0A1B0FEZ8"/>
<dbReference type="EMBL" id="CCAG010007532">
    <property type="status" value="NOT_ANNOTATED_CDS"/>
    <property type="molecule type" value="Genomic_DNA"/>
</dbReference>
<dbReference type="InterPro" id="IPR046349">
    <property type="entry name" value="C1-like_sf"/>
</dbReference>
<sequence length="101" mass="11421">MADGGHTFVKKNFHKPTYCHHCSDLLWFAVIGQGYICEVCNFIIHERCVSNVVTPCSGIAPCIIKNPVAHCWSEPTHHRKKFCTVCRKRLDETPAVHCLGK</sequence>
<dbReference type="Gene3D" id="3.30.60.20">
    <property type="match status" value="1"/>
</dbReference>
<dbReference type="InterPro" id="IPR020454">
    <property type="entry name" value="DAG/PE-bd"/>
</dbReference>
<keyword evidence="5" id="KW-1185">Reference proteome</keyword>
<dbReference type="VEuPathDB" id="VectorBase:GMOY002191"/>
<dbReference type="EMBL" id="CCAG010007531">
    <property type="status" value="NOT_ANNOTATED_CDS"/>
    <property type="molecule type" value="Genomic_DNA"/>
</dbReference>
<dbReference type="FunFam" id="3.30.60.20:FF:000058">
    <property type="entry name" value="Diacylglycerol kinase"/>
    <property type="match status" value="1"/>
</dbReference>
<evidence type="ECO:0000256" key="2">
    <source>
        <dbReference type="ARBA" id="ARBA00022833"/>
    </source>
</evidence>
<dbReference type="SMART" id="SM00109">
    <property type="entry name" value="C1"/>
    <property type="match status" value="1"/>
</dbReference>
<dbReference type="InterPro" id="IPR002219">
    <property type="entry name" value="PKC_DAG/PE"/>
</dbReference>
<organism evidence="4 5">
    <name type="scientific">Glossina morsitans morsitans</name>
    <name type="common">Savannah tsetse fly</name>
    <dbReference type="NCBI Taxonomy" id="37546"/>
    <lineage>
        <taxon>Eukaryota</taxon>
        <taxon>Metazoa</taxon>
        <taxon>Ecdysozoa</taxon>
        <taxon>Arthropoda</taxon>
        <taxon>Hexapoda</taxon>
        <taxon>Insecta</taxon>
        <taxon>Pterygota</taxon>
        <taxon>Neoptera</taxon>
        <taxon>Endopterygota</taxon>
        <taxon>Diptera</taxon>
        <taxon>Brachycera</taxon>
        <taxon>Muscomorpha</taxon>
        <taxon>Hippoboscoidea</taxon>
        <taxon>Glossinidae</taxon>
        <taxon>Glossina</taxon>
    </lineage>
</organism>
<proteinExistence type="predicted"/>
<name>A0A1B0FEZ8_GLOMM</name>
<evidence type="ECO:0000256" key="1">
    <source>
        <dbReference type="ARBA" id="ARBA00022723"/>
    </source>
</evidence>
<dbReference type="SUPFAM" id="SSF57889">
    <property type="entry name" value="Cysteine-rich domain"/>
    <property type="match status" value="1"/>
</dbReference>
<evidence type="ECO:0000259" key="3">
    <source>
        <dbReference type="PROSITE" id="PS50081"/>
    </source>
</evidence>
<dbReference type="EnsemblMetazoa" id="GMOY002191-RA">
    <property type="protein sequence ID" value="GMOY002191-PA"/>
    <property type="gene ID" value="GMOY002191"/>
</dbReference>
<dbReference type="AlphaFoldDB" id="A0A1B0FEZ8"/>
<reference evidence="4" key="1">
    <citation type="submission" date="2020-05" db="UniProtKB">
        <authorList>
            <consortium name="EnsemblMetazoa"/>
        </authorList>
    </citation>
    <scope>IDENTIFICATION</scope>
    <source>
        <strain evidence="4">Yale</strain>
    </source>
</reference>
<accession>A0A1B0FEZ8</accession>
<evidence type="ECO:0000313" key="5">
    <source>
        <dbReference type="Proteomes" id="UP000092444"/>
    </source>
</evidence>
<dbReference type="PROSITE" id="PS50081">
    <property type="entry name" value="ZF_DAG_PE_2"/>
    <property type="match status" value="1"/>
</dbReference>
<dbReference type="Pfam" id="PF00130">
    <property type="entry name" value="C1_1"/>
    <property type="match status" value="1"/>
</dbReference>
<dbReference type="Proteomes" id="UP000092444">
    <property type="component" value="Unassembled WGS sequence"/>
</dbReference>
<dbReference type="GO" id="GO:0046872">
    <property type="term" value="F:metal ion binding"/>
    <property type="evidence" value="ECO:0007669"/>
    <property type="project" value="UniProtKB-KW"/>
</dbReference>
<keyword evidence="1" id="KW-0479">Metal-binding</keyword>
<evidence type="ECO:0000313" key="4">
    <source>
        <dbReference type="EnsemblMetazoa" id="GMOY002191-PA"/>
    </source>
</evidence>
<keyword evidence="2" id="KW-0862">Zinc</keyword>
<dbReference type="PRINTS" id="PR00008">
    <property type="entry name" value="DAGPEDOMAIN"/>
</dbReference>